<dbReference type="AlphaFoldDB" id="A0AAE3MF92"/>
<name>A0AAE3MF92_9BACT</name>
<gene>
    <name evidence="1" type="ORF">OM074_14175</name>
</gene>
<accession>A0AAE3MF92</accession>
<proteinExistence type="predicted"/>
<comment type="caution">
    <text evidence="1">The sequence shown here is derived from an EMBL/GenBank/DDBJ whole genome shotgun (WGS) entry which is preliminary data.</text>
</comment>
<dbReference type="Proteomes" id="UP001207408">
    <property type="component" value="Unassembled WGS sequence"/>
</dbReference>
<protein>
    <submittedName>
        <fullName evidence="1">Uncharacterized protein</fullName>
    </submittedName>
</protein>
<dbReference type="RefSeq" id="WP_301200529.1">
    <property type="nucleotide sequence ID" value="NZ_JAPDPI010000029.1"/>
</dbReference>
<evidence type="ECO:0000313" key="1">
    <source>
        <dbReference type="EMBL" id="MCW3806779.1"/>
    </source>
</evidence>
<organism evidence="1 2">
    <name type="scientific">Plebeiibacterium marinum</name>
    <dbReference type="NCBI Taxonomy" id="2992111"/>
    <lineage>
        <taxon>Bacteria</taxon>
        <taxon>Pseudomonadati</taxon>
        <taxon>Bacteroidota</taxon>
        <taxon>Bacteroidia</taxon>
        <taxon>Marinilabiliales</taxon>
        <taxon>Marinilabiliaceae</taxon>
        <taxon>Plebeiibacterium</taxon>
    </lineage>
</organism>
<evidence type="ECO:0000313" key="2">
    <source>
        <dbReference type="Proteomes" id="UP001207408"/>
    </source>
</evidence>
<keyword evidence="2" id="KW-1185">Reference proteome</keyword>
<dbReference type="EMBL" id="JAPDPI010000029">
    <property type="protein sequence ID" value="MCW3806779.1"/>
    <property type="molecule type" value="Genomic_DNA"/>
</dbReference>
<sequence>MEKAQGVFDLRYIFSFVDWLKDSGKSHFEVCDYSTNSGFINLNYPEEFKVGEIGFHYDLLSKLNELFPSCMASVYLPVQIENHILNRWKVYRSNVPYTINENGKFEFKAFSFFPLAFYLQLATVFIEKWGFIKDSSEWNSFKEFYEDYKYAQGSIIILGLSTPRQKSYLVEHLGKTYSRGELMDFVDRLFDQYKHTHIAIELFRNIFACFGQDIECVGNMAFDNYMESRNTVVAWNRAIVEHLMSKFHFSLCFSNKIANIILK</sequence>
<reference evidence="1" key="1">
    <citation type="submission" date="2022-10" db="EMBL/GenBank/DDBJ databases">
        <authorList>
            <person name="Yu W.X."/>
        </authorList>
    </citation>
    <scope>NUCLEOTIDE SEQUENCE</scope>
    <source>
        <strain evidence="1">D04</strain>
    </source>
</reference>